<dbReference type="InParanoid" id="A0A5J5EHV7"/>
<dbReference type="Proteomes" id="UP000326924">
    <property type="component" value="Unassembled WGS sequence"/>
</dbReference>
<evidence type="ECO:0000313" key="2">
    <source>
        <dbReference type="EMBL" id="KAA8895000.1"/>
    </source>
</evidence>
<reference evidence="2 3" key="1">
    <citation type="submission" date="2019-09" db="EMBL/GenBank/DDBJ databases">
        <title>Draft genome of the ectomycorrhizal ascomycete Sphaerosporella brunnea.</title>
        <authorList>
            <consortium name="DOE Joint Genome Institute"/>
            <person name="Benucci G.M."/>
            <person name="Marozzi G."/>
            <person name="Antonielli L."/>
            <person name="Sanchez S."/>
            <person name="Marco P."/>
            <person name="Wang X."/>
            <person name="Falini L.B."/>
            <person name="Barry K."/>
            <person name="Haridas S."/>
            <person name="Lipzen A."/>
            <person name="Labutti K."/>
            <person name="Grigoriev I.V."/>
            <person name="Murat C."/>
            <person name="Martin F."/>
            <person name="Albertini E."/>
            <person name="Donnini D."/>
            <person name="Bonito G."/>
        </authorList>
    </citation>
    <scope>NUCLEOTIDE SEQUENCE [LARGE SCALE GENOMIC DNA]</scope>
    <source>
        <strain evidence="2 3">Sb_GMNB300</strain>
    </source>
</reference>
<evidence type="ECO:0000256" key="1">
    <source>
        <dbReference type="SAM" id="MobiDB-lite"/>
    </source>
</evidence>
<sequence>MIDDGGWAVGIAGNRRRRKHVRGGWEYSVQAPSRGHRSSARSDHRMIVTDVAVGFVAIIALQLAKTRRTAVLAGRERCHRENPGSRGSAPRWRRVRHGSGNVSVEEKEAEEELWVVEGSEQRECSEREEVFVVVVRSVRRSVVVFTSSQSINTQRGLALRWLHNCGR</sequence>
<gene>
    <name evidence="2" type="ORF">FN846DRAFT_971614</name>
</gene>
<keyword evidence="3" id="KW-1185">Reference proteome</keyword>
<evidence type="ECO:0000313" key="3">
    <source>
        <dbReference type="Proteomes" id="UP000326924"/>
    </source>
</evidence>
<protein>
    <submittedName>
        <fullName evidence="2">Uncharacterized protein</fullName>
    </submittedName>
</protein>
<name>A0A5J5EHV7_9PEZI</name>
<organism evidence="2 3">
    <name type="scientific">Sphaerosporella brunnea</name>
    <dbReference type="NCBI Taxonomy" id="1250544"/>
    <lineage>
        <taxon>Eukaryota</taxon>
        <taxon>Fungi</taxon>
        <taxon>Dikarya</taxon>
        <taxon>Ascomycota</taxon>
        <taxon>Pezizomycotina</taxon>
        <taxon>Pezizomycetes</taxon>
        <taxon>Pezizales</taxon>
        <taxon>Pyronemataceae</taxon>
        <taxon>Sphaerosporella</taxon>
    </lineage>
</organism>
<feature type="region of interest" description="Disordered" evidence="1">
    <location>
        <begin position="77"/>
        <end position="97"/>
    </location>
</feature>
<proteinExistence type="predicted"/>
<accession>A0A5J5EHV7</accession>
<dbReference type="EMBL" id="VXIS01000294">
    <property type="protein sequence ID" value="KAA8895000.1"/>
    <property type="molecule type" value="Genomic_DNA"/>
</dbReference>
<comment type="caution">
    <text evidence="2">The sequence shown here is derived from an EMBL/GenBank/DDBJ whole genome shotgun (WGS) entry which is preliminary data.</text>
</comment>
<dbReference type="AlphaFoldDB" id="A0A5J5EHV7"/>